<keyword evidence="6 12" id="KW-0028">Amino-acid biosynthesis</keyword>
<comment type="pathway">
    <text evidence="2 12">Amino-acid biosynthesis; L-lysine biosynthesis via DAP pathway; (S)-tetrahydrodipicolinate from L-aspartate: step 3/4.</text>
</comment>
<evidence type="ECO:0000256" key="5">
    <source>
        <dbReference type="ARBA" id="ARBA00022490"/>
    </source>
</evidence>
<dbReference type="SMART" id="SM01130">
    <property type="entry name" value="DHDPS"/>
    <property type="match status" value="1"/>
</dbReference>
<protein>
    <recommendedName>
        <fullName evidence="4 12">4-hydroxy-tetrahydrodipicolinate synthase</fullName>
        <shortName evidence="12">HTPA synthase</shortName>
        <ecNumber evidence="4 12">4.3.3.7</ecNumber>
    </recommendedName>
</protein>
<feature type="binding site" evidence="12">
    <location>
        <position position="48"/>
    </location>
    <ligand>
        <name>pyruvate</name>
        <dbReference type="ChEBI" id="CHEBI:15361"/>
    </ligand>
</feature>
<comment type="caution">
    <text evidence="12">Was originally thought to be a dihydrodipicolinate synthase (DHDPS), catalyzing the condensation of (S)-aspartate-beta-semialdehyde [(S)-ASA] and pyruvate to dihydrodipicolinate (DHDP). However, it was shown in E.coli that the product of the enzymatic reaction is not dihydrodipicolinate but in fact (4S)-4-hydroxy-2,3,4,5-tetrahydro-(2S)-dipicolinic acid (HTPA), and that the consecutive dehydration reaction leading to DHDP is not spontaneous but catalyzed by DapB.</text>
</comment>
<comment type="function">
    <text evidence="1 12">Catalyzes the condensation of (S)-aspartate-beta-semialdehyde [(S)-ASA] and pyruvate to 4-hydroxy-tetrahydrodipicolinate (HTPA).</text>
</comment>
<dbReference type="GO" id="GO:0008840">
    <property type="term" value="F:4-hydroxy-tetrahydrodipicolinate synthase activity"/>
    <property type="evidence" value="ECO:0007669"/>
    <property type="project" value="UniProtKB-EC"/>
</dbReference>
<keyword evidence="9 12" id="KW-0456">Lyase</keyword>
<feature type="active site" description="Schiff-base intermediate with substrate" evidence="12">
    <location>
        <position position="165"/>
    </location>
</feature>
<proteinExistence type="inferred from homology"/>
<evidence type="ECO:0000256" key="12">
    <source>
        <dbReference type="HAMAP-Rule" id="MF_00418"/>
    </source>
</evidence>
<feature type="binding site" evidence="12">
    <location>
        <position position="207"/>
    </location>
    <ligand>
        <name>pyruvate</name>
        <dbReference type="ChEBI" id="CHEBI:15361"/>
    </ligand>
</feature>
<dbReference type="InterPro" id="IPR002220">
    <property type="entry name" value="DapA-like"/>
</dbReference>
<accession>A0ABR7CPP7</accession>
<keyword evidence="5 12" id="KW-0963">Cytoplasm</keyword>
<dbReference type="Proteomes" id="UP000636891">
    <property type="component" value="Unassembled WGS sequence"/>
</dbReference>
<feature type="site" description="Part of a proton relay during catalysis" evidence="12">
    <location>
        <position position="110"/>
    </location>
</feature>
<evidence type="ECO:0000256" key="4">
    <source>
        <dbReference type="ARBA" id="ARBA00012086"/>
    </source>
</evidence>
<dbReference type="EMBL" id="JACOOK010000005">
    <property type="protein sequence ID" value="MBC5617320.1"/>
    <property type="molecule type" value="Genomic_DNA"/>
</dbReference>
<evidence type="ECO:0000256" key="6">
    <source>
        <dbReference type="ARBA" id="ARBA00022605"/>
    </source>
</evidence>
<evidence type="ECO:0000313" key="14">
    <source>
        <dbReference type="EMBL" id="MBC5617320.1"/>
    </source>
</evidence>
<comment type="catalytic activity">
    <reaction evidence="11 12">
        <text>L-aspartate 4-semialdehyde + pyruvate = (2S,4S)-4-hydroxy-2,3,4,5-tetrahydrodipicolinate + H2O + H(+)</text>
        <dbReference type="Rhea" id="RHEA:34171"/>
        <dbReference type="ChEBI" id="CHEBI:15361"/>
        <dbReference type="ChEBI" id="CHEBI:15377"/>
        <dbReference type="ChEBI" id="CHEBI:15378"/>
        <dbReference type="ChEBI" id="CHEBI:67139"/>
        <dbReference type="ChEBI" id="CHEBI:537519"/>
        <dbReference type="EC" id="4.3.3.7"/>
    </reaction>
</comment>
<dbReference type="EC" id="4.3.3.7" evidence="4 12"/>
<keyword evidence="7 12" id="KW-0220">Diaminopimelate biosynthesis</keyword>
<dbReference type="Gene3D" id="3.20.20.70">
    <property type="entry name" value="Aldolase class I"/>
    <property type="match status" value="1"/>
</dbReference>
<feature type="site" description="Part of a proton relay during catalysis" evidence="12">
    <location>
        <position position="47"/>
    </location>
</feature>
<reference evidence="14 15" key="1">
    <citation type="submission" date="2020-08" db="EMBL/GenBank/DDBJ databases">
        <title>Genome public.</title>
        <authorList>
            <person name="Liu C."/>
            <person name="Sun Q."/>
        </authorList>
    </citation>
    <scope>NUCLEOTIDE SEQUENCE [LARGE SCALE GENOMIC DNA]</scope>
    <source>
        <strain evidence="14 15">New-7</strain>
    </source>
</reference>
<dbReference type="PANTHER" id="PTHR12128">
    <property type="entry name" value="DIHYDRODIPICOLINATE SYNTHASE"/>
    <property type="match status" value="1"/>
</dbReference>
<evidence type="ECO:0000313" key="15">
    <source>
        <dbReference type="Proteomes" id="UP000636891"/>
    </source>
</evidence>
<comment type="subcellular location">
    <subcellularLocation>
        <location evidence="12">Cytoplasm</location>
    </subcellularLocation>
</comment>
<dbReference type="HAMAP" id="MF_00418">
    <property type="entry name" value="DapA"/>
    <property type="match status" value="1"/>
</dbReference>
<dbReference type="CDD" id="cd00950">
    <property type="entry name" value="DHDPS"/>
    <property type="match status" value="1"/>
</dbReference>
<dbReference type="Pfam" id="PF00701">
    <property type="entry name" value="DHDPS"/>
    <property type="match status" value="1"/>
</dbReference>
<keyword evidence="8 12" id="KW-0457">Lysine biosynthesis</keyword>
<comment type="similarity">
    <text evidence="3 12 13">Belongs to the DapA family.</text>
</comment>
<evidence type="ECO:0000256" key="3">
    <source>
        <dbReference type="ARBA" id="ARBA00007592"/>
    </source>
</evidence>
<dbReference type="InterPro" id="IPR020625">
    <property type="entry name" value="Schiff_base-form_aldolases_AS"/>
</dbReference>
<sequence>MKPNMRGVGIALITPFSEDGSVDFGALEALVERVTAGGADYLVVLGTTAETPTLTADEKEAVVSCVVRKNNGRLPVVLGMGGNNTAEVVASIRKTDFTGIDAILTVTPYYNKPSQEGIYQHYKAVAAAAPCGVVLYNVPGRTGVNMKAETVLRLAHDCPNVVAVKEASGCLSQAAYILRDRPEGFAVVSGDDNLTLPMVALGGDGIISVAAQAFPEKFCRMAHLALDGRVKEAASLHLQMMEAVDSLFEEGNPTGIKAALSCLGVIGNYLRLPLVPASDRLVSKIDGLLKAYELR</sequence>
<keyword evidence="15" id="KW-1185">Reference proteome</keyword>
<dbReference type="InterPro" id="IPR005263">
    <property type="entry name" value="DapA"/>
</dbReference>
<name>A0ABR7CPP7_9BACT</name>
<dbReference type="PRINTS" id="PR00146">
    <property type="entry name" value="DHPICSNTHASE"/>
</dbReference>
<dbReference type="RefSeq" id="WP_055206005.1">
    <property type="nucleotide sequence ID" value="NZ_JACOOK010000005.1"/>
</dbReference>
<evidence type="ECO:0000256" key="10">
    <source>
        <dbReference type="ARBA" id="ARBA00023270"/>
    </source>
</evidence>
<evidence type="ECO:0000256" key="2">
    <source>
        <dbReference type="ARBA" id="ARBA00005120"/>
    </source>
</evidence>
<evidence type="ECO:0000256" key="7">
    <source>
        <dbReference type="ARBA" id="ARBA00022915"/>
    </source>
</evidence>
<evidence type="ECO:0000256" key="8">
    <source>
        <dbReference type="ARBA" id="ARBA00023154"/>
    </source>
</evidence>
<comment type="caution">
    <text evidence="14">The sequence shown here is derived from an EMBL/GenBank/DDBJ whole genome shotgun (WGS) entry which is preliminary data.</text>
</comment>
<dbReference type="NCBIfam" id="TIGR00674">
    <property type="entry name" value="dapA"/>
    <property type="match status" value="1"/>
</dbReference>
<dbReference type="SUPFAM" id="SSF51569">
    <property type="entry name" value="Aldolase"/>
    <property type="match status" value="1"/>
</dbReference>
<evidence type="ECO:0000256" key="11">
    <source>
        <dbReference type="ARBA" id="ARBA00047836"/>
    </source>
</evidence>
<gene>
    <name evidence="12" type="primary">dapA</name>
    <name evidence="14" type="ORF">H8S08_09885</name>
</gene>
<evidence type="ECO:0000256" key="13">
    <source>
        <dbReference type="PIRNR" id="PIRNR001365"/>
    </source>
</evidence>
<keyword evidence="10 12" id="KW-0704">Schiff base</keyword>
<comment type="subunit">
    <text evidence="12">Homotetramer; dimer of dimers.</text>
</comment>
<feature type="active site" description="Proton donor/acceptor" evidence="12">
    <location>
        <position position="136"/>
    </location>
</feature>
<evidence type="ECO:0000256" key="1">
    <source>
        <dbReference type="ARBA" id="ARBA00003294"/>
    </source>
</evidence>
<dbReference type="PROSITE" id="PS00666">
    <property type="entry name" value="DHDPS_2"/>
    <property type="match status" value="1"/>
</dbReference>
<dbReference type="InterPro" id="IPR013785">
    <property type="entry name" value="Aldolase_TIM"/>
</dbReference>
<dbReference type="PANTHER" id="PTHR12128:SF66">
    <property type="entry name" value="4-HYDROXY-2-OXOGLUTARATE ALDOLASE, MITOCHONDRIAL"/>
    <property type="match status" value="1"/>
</dbReference>
<evidence type="ECO:0000256" key="9">
    <source>
        <dbReference type="ARBA" id="ARBA00023239"/>
    </source>
</evidence>
<dbReference type="PIRSF" id="PIRSF001365">
    <property type="entry name" value="DHDPS"/>
    <property type="match status" value="1"/>
</dbReference>
<organism evidence="14 15">
    <name type="scientific">Alistipes hominis</name>
    <dbReference type="NCBI Taxonomy" id="2763015"/>
    <lineage>
        <taxon>Bacteria</taxon>
        <taxon>Pseudomonadati</taxon>
        <taxon>Bacteroidota</taxon>
        <taxon>Bacteroidia</taxon>
        <taxon>Bacteroidales</taxon>
        <taxon>Rikenellaceae</taxon>
        <taxon>Alistipes</taxon>
    </lineage>
</organism>